<gene>
    <name evidence="4" type="ORF">GV64_04685</name>
</gene>
<dbReference type="PANTHER" id="PTHR35527">
    <property type="entry name" value="CHOLOYLGLYCINE HYDROLASE"/>
    <property type="match status" value="1"/>
</dbReference>
<keyword evidence="2" id="KW-0378">Hydrolase</keyword>
<dbReference type="PANTHER" id="PTHR35527:SF2">
    <property type="entry name" value="HYDROLASE"/>
    <property type="match status" value="1"/>
</dbReference>
<dbReference type="AlphaFoldDB" id="A0A081K7L2"/>
<dbReference type="Gene3D" id="3.60.60.10">
    <property type="entry name" value="Penicillin V Acylase, Chain A"/>
    <property type="match status" value="1"/>
</dbReference>
<dbReference type="GO" id="GO:0016787">
    <property type="term" value="F:hydrolase activity"/>
    <property type="evidence" value="ECO:0007669"/>
    <property type="project" value="UniProtKB-KW"/>
</dbReference>
<dbReference type="InterPro" id="IPR029055">
    <property type="entry name" value="Ntn_hydrolases_N"/>
</dbReference>
<organism evidence="4 5">
    <name type="scientific">Endozoicomonas elysicola</name>
    <dbReference type="NCBI Taxonomy" id="305900"/>
    <lineage>
        <taxon>Bacteria</taxon>
        <taxon>Pseudomonadati</taxon>
        <taxon>Pseudomonadota</taxon>
        <taxon>Gammaproteobacteria</taxon>
        <taxon>Oceanospirillales</taxon>
        <taxon>Endozoicomonadaceae</taxon>
        <taxon>Endozoicomonas</taxon>
    </lineage>
</organism>
<name>A0A081K7L2_9GAMM</name>
<evidence type="ECO:0000313" key="5">
    <source>
        <dbReference type="Proteomes" id="UP000027997"/>
    </source>
</evidence>
<comment type="similarity">
    <text evidence="1">Belongs to the peptidase C59 family.</text>
</comment>
<dbReference type="STRING" id="305900.GV64_04685"/>
<dbReference type="InterPro" id="IPR052193">
    <property type="entry name" value="Peptidase_C59"/>
</dbReference>
<proteinExistence type="inferred from homology"/>
<dbReference type="Pfam" id="PF02275">
    <property type="entry name" value="CBAH"/>
    <property type="match status" value="1"/>
</dbReference>
<dbReference type="SUPFAM" id="SSF56235">
    <property type="entry name" value="N-terminal nucleophile aminohydrolases (Ntn hydrolases)"/>
    <property type="match status" value="1"/>
</dbReference>
<evidence type="ECO:0000256" key="2">
    <source>
        <dbReference type="ARBA" id="ARBA00022801"/>
    </source>
</evidence>
<dbReference type="InterPro" id="IPR029132">
    <property type="entry name" value="CBAH/NAAA_C"/>
</dbReference>
<evidence type="ECO:0000313" key="4">
    <source>
        <dbReference type="EMBL" id="KEI70138.1"/>
    </source>
</evidence>
<accession>A0A081K7L2</accession>
<keyword evidence="5" id="KW-1185">Reference proteome</keyword>
<dbReference type="eggNOG" id="COG3049">
    <property type="taxonomic scope" value="Bacteria"/>
</dbReference>
<reference evidence="4 5" key="1">
    <citation type="submission" date="2014-06" db="EMBL/GenBank/DDBJ databases">
        <title>Whole Genome Sequences of Three Symbiotic Endozoicomonas Bacteria.</title>
        <authorList>
            <person name="Neave M.J."/>
            <person name="Apprill A."/>
            <person name="Voolstra C.R."/>
        </authorList>
    </citation>
    <scope>NUCLEOTIDE SEQUENCE [LARGE SCALE GENOMIC DNA]</scope>
    <source>
        <strain evidence="4 5">DSM 22380</strain>
    </source>
</reference>
<dbReference type="EMBL" id="JOJP01000001">
    <property type="protein sequence ID" value="KEI70138.1"/>
    <property type="molecule type" value="Genomic_DNA"/>
</dbReference>
<comment type="caution">
    <text evidence="4">The sequence shown here is derived from an EMBL/GenBank/DDBJ whole genome shotgun (WGS) entry which is preliminary data.</text>
</comment>
<evidence type="ECO:0000259" key="3">
    <source>
        <dbReference type="Pfam" id="PF02275"/>
    </source>
</evidence>
<dbReference type="Proteomes" id="UP000027997">
    <property type="component" value="Unassembled WGS sequence"/>
</dbReference>
<protein>
    <recommendedName>
        <fullName evidence="3">Choloylglycine hydrolase/NAAA C-terminal domain-containing protein</fullName>
    </recommendedName>
</protein>
<sequence length="312" mass="34508">MLGTIGLAEACSSVVWESNHGVVLTRTMDWMESTKPVLMTVREGTTRNLHGVQTGDTYKVKNNYLAIAGYGDLIGEGVNEHGLQVSVQYYRPMTLDKAESGDVSQVELGGYLLSNYTTVEEVAKALPSLKVGSANIPELPEPPAFHYGVTDASGDRLVVQYDEDGMKVYRGEDARVMTNNPGQDTLLESWHTKKEELLKAGGPDRNFNLEAGNTSAEQRFVFSHYFVSQLKESHSPIHAMMAVEGTTLKVPQQAAYAGEGAMDTYATEYSITYNLDSGDVVFKYTGDDKWSQDQWNFKQILSSNKNMMVPLF</sequence>
<evidence type="ECO:0000256" key="1">
    <source>
        <dbReference type="ARBA" id="ARBA00006625"/>
    </source>
</evidence>
<feature type="domain" description="Choloylglycine hydrolase/NAAA C-terminal" evidence="3">
    <location>
        <begin position="11"/>
        <end position="287"/>
    </location>
</feature>